<keyword evidence="4" id="KW-1185">Reference proteome</keyword>
<dbReference type="STRING" id="1114924.SAMN05216258_109179"/>
<keyword evidence="1" id="KW-0472">Membrane</keyword>
<dbReference type="OrthoDB" id="7863619at2"/>
<dbReference type="EMBL" id="FOQH01000009">
    <property type="protein sequence ID" value="SFI78851.1"/>
    <property type="molecule type" value="Genomic_DNA"/>
</dbReference>
<evidence type="ECO:0000256" key="1">
    <source>
        <dbReference type="SAM" id="Phobius"/>
    </source>
</evidence>
<name>A0A1I3L299_9RHOB</name>
<evidence type="ECO:0000313" key="4">
    <source>
        <dbReference type="Proteomes" id="UP000199377"/>
    </source>
</evidence>
<dbReference type="InterPro" id="IPR028087">
    <property type="entry name" value="Tad_N"/>
</dbReference>
<keyword evidence="1" id="KW-0812">Transmembrane</keyword>
<evidence type="ECO:0000313" key="3">
    <source>
        <dbReference type="EMBL" id="SFI78851.1"/>
    </source>
</evidence>
<dbReference type="AlphaFoldDB" id="A0A1I3L299"/>
<reference evidence="3 4" key="1">
    <citation type="submission" date="2016-10" db="EMBL/GenBank/DDBJ databases">
        <authorList>
            <person name="de Groot N.N."/>
        </authorList>
    </citation>
    <scope>NUCLEOTIDE SEQUENCE [LARGE SCALE GENOMIC DNA]</scope>
    <source>
        <strain evidence="3 4">CGMCC 1.11030</strain>
    </source>
</reference>
<dbReference type="Pfam" id="PF13400">
    <property type="entry name" value="Tad"/>
    <property type="match status" value="1"/>
</dbReference>
<dbReference type="Proteomes" id="UP000199377">
    <property type="component" value="Unassembled WGS sequence"/>
</dbReference>
<sequence length="472" mass="49934">MTRLALLTFRGRARRLAEDESGSASVWSIFWMTMMMVISGFTLDVSNAYRIRALLQATADASALAAVRELPDGDAARTAAIALSAVNMPVEGNGTVILPSMVQLGAWDAETNSFVPGDTPYDAVRVTAARGAGAGLDVPTFLVGLMGKDGWHISAASTARVRSGVGSGSQSLCPGAILISTQDFQMGGNNTLTDGVCVHGEVSVHFGGSSYFTDDVRISSFYPENITIGDVDVDSPAGEAEVKVTEPVHIEPLVLPILNTMFDDLWAALYTSGVSTYSGDLLPDFVKNPATGAAKVVQVDQWWWTVQPGDFEPYTIYMVNHGMQMAGKVDAQNIAVIAKGQIGMGGGPRLHFNDVFFFGEGQLNFSGSASYGEPDHYCDDGEFDVYMFSKERISLGGSSPLDWTYGFIGAAPQFHPGGSFKSSGGIYVEASSTVHIGGNAQIAGCGTELEAFIPTVSLNGEERVILGGALVQ</sequence>
<protein>
    <submittedName>
        <fullName evidence="3">Putative Tad-like Flp pilus-assembly</fullName>
    </submittedName>
</protein>
<feature type="domain" description="Putative Flp pilus-assembly TadG-like N-terminal" evidence="2">
    <location>
        <begin position="22"/>
        <end position="68"/>
    </location>
</feature>
<keyword evidence="1" id="KW-1133">Transmembrane helix</keyword>
<proteinExistence type="predicted"/>
<evidence type="ECO:0000259" key="2">
    <source>
        <dbReference type="Pfam" id="PF13400"/>
    </source>
</evidence>
<gene>
    <name evidence="3" type="ORF">SAMN05216258_109179</name>
</gene>
<feature type="transmembrane region" description="Helical" evidence="1">
    <location>
        <begin position="29"/>
        <end position="49"/>
    </location>
</feature>
<dbReference type="RefSeq" id="WP_092862675.1">
    <property type="nucleotide sequence ID" value="NZ_FOQH01000009.1"/>
</dbReference>
<accession>A0A1I3L299</accession>
<organism evidence="3 4">
    <name type="scientific">Albimonas pacifica</name>
    <dbReference type="NCBI Taxonomy" id="1114924"/>
    <lineage>
        <taxon>Bacteria</taxon>
        <taxon>Pseudomonadati</taxon>
        <taxon>Pseudomonadota</taxon>
        <taxon>Alphaproteobacteria</taxon>
        <taxon>Rhodobacterales</taxon>
        <taxon>Paracoccaceae</taxon>
        <taxon>Albimonas</taxon>
    </lineage>
</organism>